<sequence>MKTLNQKKLEKLSDRVVSAALIALHNRERDNFAKLVSTDATFIHNGQPENILQWADAFFFGDSEVSIAVLEESADGHTILASIHSSTAGELKAKMIFTISGGKVIALNAGKG</sequence>
<evidence type="ECO:0000313" key="1">
    <source>
        <dbReference type="EMBL" id="SDH20705.1"/>
    </source>
</evidence>
<dbReference type="AlphaFoldDB" id="A0A1G8AI76"/>
<dbReference type="RefSeq" id="WP_091168932.1">
    <property type="nucleotide sequence ID" value="NZ_FNCG01000007.1"/>
</dbReference>
<protein>
    <recommendedName>
        <fullName evidence="3">Nuclear transport factor 2 family protein</fullName>
    </recommendedName>
</protein>
<gene>
    <name evidence="1" type="ORF">SAMN05192573_107208</name>
</gene>
<accession>A0A1G8AI76</accession>
<organism evidence="1 2">
    <name type="scientific">Mucilaginibacter gossypii</name>
    <dbReference type="NCBI Taxonomy" id="551996"/>
    <lineage>
        <taxon>Bacteria</taxon>
        <taxon>Pseudomonadati</taxon>
        <taxon>Bacteroidota</taxon>
        <taxon>Sphingobacteriia</taxon>
        <taxon>Sphingobacteriales</taxon>
        <taxon>Sphingobacteriaceae</taxon>
        <taxon>Mucilaginibacter</taxon>
    </lineage>
</organism>
<dbReference type="EMBL" id="FNCG01000007">
    <property type="protein sequence ID" value="SDH20705.1"/>
    <property type="molecule type" value="Genomic_DNA"/>
</dbReference>
<proteinExistence type="predicted"/>
<keyword evidence="2" id="KW-1185">Reference proteome</keyword>
<reference evidence="2" key="1">
    <citation type="submission" date="2016-10" db="EMBL/GenBank/DDBJ databases">
        <authorList>
            <person name="Varghese N."/>
            <person name="Submissions S."/>
        </authorList>
    </citation>
    <scope>NUCLEOTIDE SEQUENCE [LARGE SCALE GENOMIC DNA]</scope>
    <source>
        <strain evidence="2">Gh-67</strain>
    </source>
</reference>
<evidence type="ECO:0000313" key="2">
    <source>
        <dbReference type="Proteomes" id="UP000199705"/>
    </source>
</evidence>
<evidence type="ECO:0008006" key="3">
    <source>
        <dbReference type="Google" id="ProtNLM"/>
    </source>
</evidence>
<name>A0A1G8AI76_9SPHI</name>
<dbReference type="Proteomes" id="UP000199705">
    <property type="component" value="Unassembled WGS sequence"/>
</dbReference>